<gene>
    <name evidence="1" type="ORF">CHS0354_030834</name>
</gene>
<evidence type="ECO:0000313" key="2">
    <source>
        <dbReference type="Proteomes" id="UP001195483"/>
    </source>
</evidence>
<proteinExistence type="predicted"/>
<protein>
    <submittedName>
        <fullName evidence="1">Uncharacterized protein</fullName>
    </submittedName>
</protein>
<organism evidence="1 2">
    <name type="scientific">Potamilus streckersoni</name>
    <dbReference type="NCBI Taxonomy" id="2493646"/>
    <lineage>
        <taxon>Eukaryota</taxon>
        <taxon>Metazoa</taxon>
        <taxon>Spiralia</taxon>
        <taxon>Lophotrochozoa</taxon>
        <taxon>Mollusca</taxon>
        <taxon>Bivalvia</taxon>
        <taxon>Autobranchia</taxon>
        <taxon>Heteroconchia</taxon>
        <taxon>Palaeoheterodonta</taxon>
        <taxon>Unionida</taxon>
        <taxon>Unionoidea</taxon>
        <taxon>Unionidae</taxon>
        <taxon>Ambleminae</taxon>
        <taxon>Lampsilini</taxon>
        <taxon>Potamilus</taxon>
    </lineage>
</organism>
<comment type="caution">
    <text evidence="1">The sequence shown here is derived from an EMBL/GenBank/DDBJ whole genome shotgun (WGS) entry which is preliminary data.</text>
</comment>
<evidence type="ECO:0000313" key="1">
    <source>
        <dbReference type="EMBL" id="KAK3608372.1"/>
    </source>
</evidence>
<reference evidence="1" key="3">
    <citation type="submission" date="2023-05" db="EMBL/GenBank/DDBJ databases">
        <authorList>
            <person name="Smith C.H."/>
        </authorList>
    </citation>
    <scope>NUCLEOTIDE SEQUENCE</scope>
    <source>
        <strain evidence="1">CHS0354</strain>
        <tissue evidence="1">Mantle</tissue>
    </source>
</reference>
<name>A0AAE0WCD0_9BIVA</name>
<dbReference type="EMBL" id="JAEAOA010001832">
    <property type="protein sequence ID" value="KAK3608372.1"/>
    <property type="molecule type" value="Genomic_DNA"/>
</dbReference>
<reference evidence="1" key="2">
    <citation type="journal article" date="2021" name="Genome Biol. Evol.">
        <title>Developing a high-quality reference genome for a parasitic bivalve with doubly uniparental inheritance (Bivalvia: Unionida).</title>
        <authorList>
            <person name="Smith C.H."/>
        </authorList>
    </citation>
    <scope>NUCLEOTIDE SEQUENCE</scope>
    <source>
        <strain evidence="1">CHS0354</strain>
        <tissue evidence="1">Mantle</tissue>
    </source>
</reference>
<dbReference type="Proteomes" id="UP001195483">
    <property type="component" value="Unassembled WGS sequence"/>
</dbReference>
<dbReference type="AlphaFoldDB" id="A0AAE0WCD0"/>
<accession>A0AAE0WCD0</accession>
<reference evidence="1" key="1">
    <citation type="journal article" date="2021" name="Genome Biol. Evol.">
        <title>A High-Quality Reference Genome for a Parasitic Bivalve with Doubly Uniparental Inheritance (Bivalvia: Unionida).</title>
        <authorList>
            <person name="Smith C.H."/>
        </authorList>
    </citation>
    <scope>NUCLEOTIDE SEQUENCE</scope>
    <source>
        <strain evidence="1">CHS0354</strain>
    </source>
</reference>
<keyword evidence="2" id="KW-1185">Reference proteome</keyword>
<sequence>MVLFTVSSRNIKLSWWSSLQSVAEVTMVLFTVSSRNKVTMVFLNVSSRNIKSPWSSLLSVAETKLPWSSLLSVAETSSHHGPLYCQKQKHKVTIVFFNDSSRNIKSPWSSITVSSRNIKSPWSSVLSVAETSSHHGPLYFQ</sequence>